<dbReference type="UniPathway" id="UPA00632"/>
<dbReference type="PANTHER" id="PTHR34136:SF1">
    <property type="entry name" value="UDP-N-ACETYL-D-MANNOSAMINURONIC ACID TRANSFERASE"/>
    <property type="match status" value="1"/>
</dbReference>
<dbReference type="NCBIfam" id="TIGR00696">
    <property type="entry name" value="wecG_tagA_cpsF"/>
    <property type="match status" value="1"/>
</dbReference>
<dbReference type="Proteomes" id="UP000298381">
    <property type="component" value="Unassembled WGS sequence"/>
</dbReference>
<dbReference type="EMBL" id="SRIB01000003">
    <property type="protein sequence ID" value="TFZ41177.1"/>
    <property type="molecule type" value="Genomic_DNA"/>
</dbReference>
<dbReference type="GO" id="GO:0047244">
    <property type="term" value="F:N-acetylglucosaminyldiphosphoundecaprenol N-acetyl-beta-D-mannosaminyltransferase activity"/>
    <property type="evidence" value="ECO:0007669"/>
    <property type="project" value="UniProtKB-UniRule"/>
</dbReference>
<name>A0A4Z0D8G6_9FIRM</name>
<dbReference type="GO" id="GO:0019350">
    <property type="term" value="P:teichoic acid biosynthetic process"/>
    <property type="evidence" value="ECO:0007669"/>
    <property type="project" value="UniProtKB-UniRule"/>
</dbReference>
<dbReference type="Pfam" id="PF03808">
    <property type="entry name" value="Glyco_tran_WecG"/>
    <property type="match status" value="1"/>
</dbReference>
<comment type="caution">
    <text evidence="6">The sequence shown here is derived from an EMBL/GenBank/DDBJ whole genome shotgun (WGS) entry which is preliminary data.</text>
</comment>
<comment type="similarity">
    <text evidence="5">Belongs to the glycosyltransferase 26 family. TagA/TarA subfamily.</text>
</comment>
<keyword evidence="3 5" id="KW-0777">Teichoic acid biosynthesis</keyword>
<sequence>MRKVNFFGINVENTTLEDISKDLENALLNKKKTTVFTPNTEIVMMAKKDESLIKLINSAVHVIPDGIGLIYGAKLKNIELKERVTGYDTSIKLLEIANKHGLGLYLLGGKAGVSKDAFENILKKYPNIRLCGYHHGYFSGSHTGNDNSLEEQEVIEDINRSKPDIIFVGFGFPKQEIWIDKNKDKINATVLIGNGGVIDVLSGRVNRAPDIFIKLNLEWFYRLIKNPSRIKRQIYLPMFLIKVIFDKNAINELN</sequence>
<dbReference type="PANTHER" id="PTHR34136">
    <property type="match status" value="1"/>
</dbReference>
<evidence type="ECO:0000256" key="4">
    <source>
        <dbReference type="ARBA" id="ARBA00023316"/>
    </source>
</evidence>
<evidence type="ECO:0000256" key="3">
    <source>
        <dbReference type="ARBA" id="ARBA00022944"/>
    </source>
</evidence>
<keyword evidence="4 5" id="KW-0961">Cell wall biogenesis/degradation</keyword>
<protein>
    <recommendedName>
        <fullName evidence="5">N-acetylglucosaminyldiphosphoundecaprenol N-acetyl-beta-D-mannosaminyltransferase</fullName>
        <ecNumber evidence="5">2.4.1.187</ecNumber>
    </recommendedName>
    <alternativeName>
        <fullName evidence="5">N-acetylmannosaminyltransferase</fullName>
    </alternativeName>
    <alternativeName>
        <fullName evidence="5">UDP-N-acetylmannosamine transferase</fullName>
    </alternativeName>
    <alternativeName>
        <fullName evidence="5">UDP-N-acetylmannosamine:N-acetylglucosaminyl pyrophosphorylundecaprenol N-acetylmannosaminyltransferase</fullName>
    </alternativeName>
</protein>
<evidence type="ECO:0000313" key="7">
    <source>
        <dbReference type="Proteomes" id="UP000298381"/>
    </source>
</evidence>
<reference evidence="6 7" key="1">
    <citation type="submission" date="2019-03" db="EMBL/GenBank/DDBJ databases">
        <title>Draft genome sequence data and analysis of a Fermenting Bacterium, Soehngenia longevitae strain 1933PT, isolated from petroleum reservoir in Azerbaijan.</title>
        <authorList>
            <person name="Grouzdev D.S."/>
            <person name="Bidzhieva S.K."/>
            <person name="Sokolova D.S."/>
            <person name="Tourova T.P."/>
            <person name="Poltaraus A.B."/>
            <person name="Nazina T.N."/>
        </authorList>
    </citation>
    <scope>NUCLEOTIDE SEQUENCE [LARGE SCALE GENOMIC DNA]</scope>
    <source>
        <strain evidence="6 7">1933P</strain>
    </source>
</reference>
<comment type="function">
    <text evidence="5">Catalyzes the conversion of GlcNAc-PP-undecaprenol into ManNAc-GlcNAc-PP-undecaprenol, the first committed lipid intermediate in the de novo synthesis of teichoic acid.</text>
</comment>
<dbReference type="InterPro" id="IPR004629">
    <property type="entry name" value="WecG_TagA_CpsF"/>
</dbReference>
<dbReference type="GO" id="GO:0071555">
    <property type="term" value="P:cell wall organization"/>
    <property type="evidence" value="ECO:0007669"/>
    <property type="project" value="UniProtKB-KW"/>
</dbReference>
<dbReference type="HAMAP" id="MF_02070">
    <property type="entry name" value="TagA_TarA"/>
    <property type="match status" value="1"/>
</dbReference>
<comment type="pathway">
    <text evidence="5">Cell wall biogenesis; teichoic acid biosynthesis.</text>
</comment>
<dbReference type="AlphaFoldDB" id="A0A4Z0D8G6"/>
<keyword evidence="7" id="KW-1185">Reference proteome</keyword>
<dbReference type="InterPro" id="IPR034714">
    <property type="entry name" value="TagA_TarA"/>
</dbReference>
<keyword evidence="2 5" id="KW-0808">Transferase</keyword>
<evidence type="ECO:0000256" key="2">
    <source>
        <dbReference type="ARBA" id="ARBA00022679"/>
    </source>
</evidence>
<accession>A0A4Z0D8G6</accession>
<proteinExistence type="inferred from homology"/>
<dbReference type="EC" id="2.4.1.187" evidence="5"/>
<dbReference type="CDD" id="cd06533">
    <property type="entry name" value="Glyco_transf_WecG_TagA"/>
    <property type="match status" value="1"/>
</dbReference>
<comment type="catalytic activity">
    <reaction evidence="5">
        <text>UDP-N-acetyl-alpha-D-mannosamine + N-acetyl-alpha-D-glucosaminyl-di-trans,octa-cis-undecaprenyl diphosphate = N-acetyl-beta-D-mannosaminyl-(1-&gt;4)-N-acetyl-alpha-D-glucosaminyl di-trans,octa-cis-undecaprenyl diphosphate + UDP + H(+)</text>
        <dbReference type="Rhea" id="RHEA:16053"/>
        <dbReference type="ChEBI" id="CHEBI:15378"/>
        <dbReference type="ChEBI" id="CHEBI:58223"/>
        <dbReference type="ChEBI" id="CHEBI:62959"/>
        <dbReference type="ChEBI" id="CHEBI:68623"/>
        <dbReference type="ChEBI" id="CHEBI:132210"/>
        <dbReference type="EC" id="2.4.1.187"/>
    </reaction>
</comment>
<dbReference type="OrthoDB" id="9771846at2"/>
<gene>
    <name evidence="6" type="ORF">E4100_03505</name>
</gene>
<evidence type="ECO:0000313" key="6">
    <source>
        <dbReference type="EMBL" id="TFZ41177.1"/>
    </source>
</evidence>
<evidence type="ECO:0000256" key="1">
    <source>
        <dbReference type="ARBA" id="ARBA00022676"/>
    </source>
</evidence>
<keyword evidence="1 5" id="KW-0328">Glycosyltransferase</keyword>
<organism evidence="6 7">
    <name type="scientific">Soehngenia longivitae</name>
    <dbReference type="NCBI Taxonomy" id="2562294"/>
    <lineage>
        <taxon>Bacteria</taxon>
        <taxon>Bacillati</taxon>
        <taxon>Bacillota</taxon>
        <taxon>Tissierellia</taxon>
        <taxon>Tissierellales</taxon>
        <taxon>Tissierellaceae</taxon>
        <taxon>Soehngenia</taxon>
    </lineage>
</organism>
<evidence type="ECO:0000256" key="5">
    <source>
        <dbReference type="HAMAP-Rule" id="MF_02070"/>
    </source>
</evidence>
<dbReference type="RefSeq" id="WP_135270658.1">
    <property type="nucleotide sequence ID" value="NZ_SRIB01000003.1"/>
</dbReference>